<proteinExistence type="predicted"/>
<evidence type="ECO:0000256" key="3">
    <source>
        <dbReference type="ARBA" id="ARBA00023163"/>
    </source>
</evidence>
<dbReference type="EMBL" id="JACJVN010000065">
    <property type="protein sequence ID" value="MBB6678984.1"/>
    <property type="molecule type" value="Genomic_DNA"/>
</dbReference>
<evidence type="ECO:0000313" key="5">
    <source>
        <dbReference type="EMBL" id="MBB6678984.1"/>
    </source>
</evidence>
<dbReference type="InterPro" id="IPR003313">
    <property type="entry name" value="AraC-bd"/>
</dbReference>
<sequence length="301" mass="33720">MTTSYFNIMMNHLEHMQFDVAAAAETSLQGMEEDARGRSDAGDCTKLLFVTAGEGRLLTADGEEALKPGDCAMILPGTEHAIEPQNGGTLVFKWCHIRAKYRERDVYKKLGLPLVVNLCSEEAGRLIDTMIRCLPQEGIAARLRVKGAVLELLSLYIERLPEREKRGVEAAPSQEMAKIETVLQYIDDHLMDNVTIEELARLVYLHPNYFIVFFKSMLGCSPIQYVNNRRMEVARQLLLDPKHSVSDVANRIGMKIYYFSRMFKTQTGLTPSRYRKLAAERKGKVSGSDAEALLAAAGKAD</sequence>
<dbReference type="GO" id="GO:0043565">
    <property type="term" value="F:sequence-specific DNA binding"/>
    <property type="evidence" value="ECO:0007669"/>
    <property type="project" value="InterPro"/>
</dbReference>
<evidence type="ECO:0000256" key="2">
    <source>
        <dbReference type="ARBA" id="ARBA00023125"/>
    </source>
</evidence>
<dbReference type="Pfam" id="PF02311">
    <property type="entry name" value="AraC_binding"/>
    <property type="match status" value="1"/>
</dbReference>
<dbReference type="InterPro" id="IPR014710">
    <property type="entry name" value="RmlC-like_jellyroll"/>
</dbReference>
<organism evidence="5 6">
    <name type="scientific">Cohnella lubricantis</name>
    <dbReference type="NCBI Taxonomy" id="2163172"/>
    <lineage>
        <taxon>Bacteria</taxon>
        <taxon>Bacillati</taxon>
        <taxon>Bacillota</taxon>
        <taxon>Bacilli</taxon>
        <taxon>Bacillales</taxon>
        <taxon>Paenibacillaceae</taxon>
        <taxon>Cohnella</taxon>
    </lineage>
</organism>
<keyword evidence="3" id="KW-0804">Transcription</keyword>
<accession>A0A841TCF2</accession>
<keyword evidence="6" id="KW-1185">Reference proteome</keyword>
<dbReference type="Gene3D" id="1.10.10.60">
    <property type="entry name" value="Homeodomain-like"/>
    <property type="match status" value="2"/>
</dbReference>
<dbReference type="Pfam" id="PF12833">
    <property type="entry name" value="HTH_18"/>
    <property type="match status" value="1"/>
</dbReference>
<dbReference type="Proteomes" id="UP000574133">
    <property type="component" value="Unassembled WGS sequence"/>
</dbReference>
<dbReference type="SUPFAM" id="SSF46689">
    <property type="entry name" value="Homeodomain-like"/>
    <property type="match status" value="2"/>
</dbReference>
<dbReference type="PANTHER" id="PTHR43280:SF2">
    <property type="entry name" value="HTH-TYPE TRANSCRIPTIONAL REGULATOR EXSA"/>
    <property type="match status" value="1"/>
</dbReference>
<keyword evidence="1" id="KW-0805">Transcription regulation</keyword>
<dbReference type="Gene3D" id="2.60.120.10">
    <property type="entry name" value="Jelly Rolls"/>
    <property type="match status" value="1"/>
</dbReference>
<feature type="domain" description="HTH araC/xylS-type" evidence="4">
    <location>
        <begin position="180"/>
        <end position="277"/>
    </location>
</feature>
<gene>
    <name evidence="5" type="ORF">H4Q31_16970</name>
</gene>
<evidence type="ECO:0000313" key="6">
    <source>
        <dbReference type="Proteomes" id="UP000574133"/>
    </source>
</evidence>
<dbReference type="PROSITE" id="PS00041">
    <property type="entry name" value="HTH_ARAC_FAMILY_1"/>
    <property type="match status" value="1"/>
</dbReference>
<protein>
    <submittedName>
        <fullName evidence="5">Helix-turn-helix transcriptional regulator</fullName>
    </submittedName>
</protein>
<reference evidence="5 6" key="1">
    <citation type="submission" date="2020-08" db="EMBL/GenBank/DDBJ databases">
        <title>Cohnella phylogeny.</title>
        <authorList>
            <person name="Dunlap C."/>
        </authorList>
    </citation>
    <scope>NUCLEOTIDE SEQUENCE [LARGE SCALE GENOMIC DNA]</scope>
    <source>
        <strain evidence="5 6">DSM 103658</strain>
    </source>
</reference>
<dbReference type="InterPro" id="IPR037923">
    <property type="entry name" value="HTH-like"/>
</dbReference>
<dbReference type="RefSeq" id="WP_185180250.1">
    <property type="nucleotide sequence ID" value="NZ_CBCSEP010000002.1"/>
</dbReference>
<comment type="caution">
    <text evidence="5">The sequence shown here is derived from an EMBL/GenBank/DDBJ whole genome shotgun (WGS) entry which is preliminary data.</text>
</comment>
<dbReference type="PANTHER" id="PTHR43280">
    <property type="entry name" value="ARAC-FAMILY TRANSCRIPTIONAL REGULATOR"/>
    <property type="match status" value="1"/>
</dbReference>
<keyword evidence="2" id="KW-0238">DNA-binding</keyword>
<dbReference type="SUPFAM" id="SSF51215">
    <property type="entry name" value="Regulatory protein AraC"/>
    <property type="match status" value="1"/>
</dbReference>
<dbReference type="SMART" id="SM00342">
    <property type="entry name" value="HTH_ARAC"/>
    <property type="match status" value="1"/>
</dbReference>
<name>A0A841TCF2_9BACL</name>
<dbReference type="AlphaFoldDB" id="A0A841TCF2"/>
<evidence type="ECO:0000259" key="4">
    <source>
        <dbReference type="PROSITE" id="PS01124"/>
    </source>
</evidence>
<dbReference type="PROSITE" id="PS01124">
    <property type="entry name" value="HTH_ARAC_FAMILY_2"/>
    <property type="match status" value="1"/>
</dbReference>
<evidence type="ECO:0000256" key="1">
    <source>
        <dbReference type="ARBA" id="ARBA00023015"/>
    </source>
</evidence>
<dbReference type="InterPro" id="IPR009057">
    <property type="entry name" value="Homeodomain-like_sf"/>
</dbReference>
<dbReference type="GO" id="GO:0003700">
    <property type="term" value="F:DNA-binding transcription factor activity"/>
    <property type="evidence" value="ECO:0007669"/>
    <property type="project" value="InterPro"/>
</dbReference>
<dbReference type="InterPro" id="IPR018062">
    <property type="entry name" value="HTH_AraC-typ_CS"/>
</dbReference>
<dbReference type="InterPro" id="IPR018060">
    <property type="entry name" value="HTH_AraC"/>
</dbReference>